<comment type="caution">
    <text evidence="2">The sequence shown here is derived from an EMBL/GenBank/DDBJ whole genome shotgun (WGS) entry which is preliminary data.</text>
</comment>
<accession>A0ABV4R748</accession>
<feature type="compositionally biased region" description="Low complexity" evidence="1">
    <location>
        <begin position="48"/>
        <end position="61"/>
    </location>
</feature>
<feature type="compositionally biased region" description="Gly residues" evidence="1">
    <location>
        <begin position="28"/>
        <end position="39"/>
    </location>
</feature>
<evidence type="ECO:0000256" key="1">
    <source>
        <dbReference type="SAM" id="MobiDB-lite"/>
    </source>
</evidence>
<dbReference type="PROSITE" id="PS51257">
    <property type="entry name" value="PROKAR_LIPOPROTEIN"/>
    <property type="match status" value="1"/>
</dbReference>
<proteinExistence type="predicted"/>
<evidence type="ECO:0000313" key="2">
    <source>
        <dbReference type="EMBL" id="MFA1557940.1"/>
    </source>
</evidence>
<feature type="region of interest" description="Disordered" evidence="1">
    <location>
        <begin position="28"/>
        <end position="98"/>
    </location>
</feature>
<dbReference type="Proteomes" id="UP001569904">
    <property type="component" value="Unassembled WGS sequence"/>
</dbReference>
<gene>
    <name evidence="2" type="ORF">SM436_30010</name>
</gene>
<name>A0ABV4R748_9ACTN</name>
<reference evidence="2 3" key="1">
    <citation type="submission" date="2023-11" db="EMBL/GenBank/DDBJ databases">
        <title>Actinomadura monticuli sp. nov., isolated from volcanic ash.</title>
        <authorList>
            <person name="Lee S.D."/>
            <person name="Yang H."/>
            <person name="Kim I.S."/>
        </authorList>
    </citation>
    <scope>NUCLEOTIDE SEQUENCE [LARGE SCALE GENOMIC DNA]</scope>
    <source>
        <strain evidence="2 3">DSM 45346</strain>
    </source>
</reference>
<evidence type="ECO:0000313" key="3">
    <source>
        <dbReference type="Proteomes" id="UP001569904"/>
    </source>
</evidence>
<dbReference type="RefSeq" id="WP_371944776.1">
    <property type="nucleotide sequence ID" value="NZ_JAXCEH010000025.1"/>
</dbReference>
<feature type="compositionally biased region" description="Basic and acidic residues" evidence="1">
    <location>
        <begin position="73"/>
        <end position="85"/>
    </location>
</feature>
<protein>
    <submittedName>
        <fullName evidence="2">Uncharacterized protein</fullName>
    </submittedName>
</protein>
<dbReference type="EMBL" id="JAXCEH010000025">
    <property type="protein sequence ID" value="MFA1557940.1"/>
    <property type="molecule type" value="Genomic_DNA"/>
</dbReference>
<keyword evidence="3" id="KW-1185">Reference proteome</keyword>
<organism evidence="2 3">
    <name type="scientific">Actinomadura chokoriensis</name>
    <dbReference type="NCBI Taxonomy" id="454156"/>
    <lineage>
        <taxon>Bacteria</taxon>
        <taxon>Bacillati</taxon>
        <taxon>Actinomycetota</taxon>
        <taxon>Actinomycetes</taxon>
        <taxon>Streptosporangiales</taxon>
        <taxon>Thermomonosporaceae</taxon>
        <taxon>Actinomadura</taxon>
    </lineage>
</organism>
<sequence length="124" mass="12305">MSRSLTEVSTVKRGVVAVLASVLVLGGCGGSDGGAGDEGAGTPPPSPGVSAPAPAPSGRAPSPTPVPPQVSKATDRFSDCMHKQGVELPSPNPTVSPARKDLEKIKAALRICVKSMSASPPPAN</sequence>